<name>A0ABN0BR86_BACFG</name>
<proteinExistence type="predicted"/>
<gene>
    <name evidence="1" type="ORF">BFAG_04097</name>
</gene>
<reference evidence="1 2" key="1">
    <citation type="submission" date="2008-12" db="EMBL/GenBank/DDBJ databases">
        <title>Annotation of Bacteroides fragilis strain 3_1_12.</title>
        <authorList>
            <consortium name="The Broad Institute Genome Sequencing Platform"/>
            <person name="Ward D."/>
            <person name="Young S.K."/>
            <person name="Kodira C.D."/>
            <person name="Zeng Q."/>
            <person name="Koehrsen M."/>
            <person name="Alvarado L."/>
            <person name="Berlin A."/>
            <person name="Borenstein D."/>
            <person name="Chen Z."/>
            <person name="Engels R."/>
            <person name="Freedman E."/>
            <person name="Gellesch M."/>
            <person name="Goldberg J."/>
            <person name="Griggs A."/>
            <person name="Gujja S."/>
            <person name="Heiman D."/>
            <person name="Hepburn T."/>
            <person name="Howarth C."/>
            <person name="Jen D."/>
            <person name="Larson L."/>
            <person name="Lewis B."/>
            <person name="Mehta T."/>
            <person name="Park D."/>
            <person name="Pearson M."/>
            <person name="Roberts A."/>
            <person name="Saif S."/>
            <person name="Shea T."/>
            <person name="Shenoy N."/>
            <person name="Sisk P."/>
            <person name="Stolte C."/>
            <person name="Sykes S."/>
            <person name="Walk T."/>
            <person name="White J."/>
            <person name="Yandava C."/>
            <person name="Allen-Vercoe E."/>
            <person name="Strauss J."/>
            <person name="Ambrose C."/>
            <person name="Lander E."/>
            <person name="Nusbaum C."/>
            <person name="Galagan J."/>
            <person name="Birren B."/>
        </authorList>
    </citation>
    <scope>NUCLEOTIDE SEQUENCE [LARGE SCALE GENOMIC DNA]</scope>
    <source>
        <strain evidence="1 2">3_1_12</strain>
    </source>
</reference>
<dbReference type="Proteomes" id="UP000005101">
    <property type="component" value="Unassembled WGS sequence"/>
</dbReference>
<accession>A0ABN0BR86</accession>
<protein>
    <submittedName>
        <fullName evidence="1">Uncharacterized protein</fullName>
    </submittedName>
</protein>
<dbReference type="EMBL" id="EQ973217">
    <property type="protein sequence ID" value="EFR55399.1"/>
    <property type="molecule type" value="Genomic_DNA"/>
</dbReference>
<keyword evidence="2" id="KW-1185">Reference proteome</keyword>
<evidence type="ECO:0000313" key="2">
    <source>
        <dbReference type="Proteomes" id="UP000005101"/>
    </source>
</evidence>
<sequence>MQIPPISIKNRRAITRMNSKHKKRKKIQLKYNHISTYQVN</sequence>
<organism evidence="1 2">
    <name type="scientific">Bacteroides fragilis 3_1_12</name>
    <dbReference type="NCBI Taxonomy" id="457424"/>
    <lineage>
        <taxon>Bacteria</taxon>
        <taxon>Pseudomonadati</taxon>
        <taxon>Bacteroidota</taxon>
        <taxon>Bacteroidia</taxon>
        <taxon>Bacteroidales</taxon>
        <taxon>Bacteroidaceae</taxon>
        <taxon>Bacteroides</taxon>
    </lineage>
</organism>
<evidence type="ECO:0000313" key="1">
    <source>
        <dbReference type="EMBL" id="EFR55399.1"/>
    </source>
</evidence>